<dbReference type="EMBL" id="BTGU01012257">
    <property type="protein sequence ID" value="GMN74572.1"/>
    <property type="molecule type" value="Genomic_DNA"/>
</dbReference>
<evidence type="ECO:0000313" key="2">
    <source>
        <dbReference type="EMBL" id="GMN74572.1"/>
    </source>
</evidence>
<reference evidence="2" key="1">
    <citation type="submission" date="2023-07" db="EMBL/GenBank/DDBJ databases">
        <title>draft genome sequence of fig (Ficus carica).</title>
        <authorList>
            <person name="Takahashi T."/>
            <person name="Nishimura K."/>
        </authorList>
    </citation>
    <scope>NUCLEOTIDE SEQUENCE</scope>
</reference>
<keyword evidence="3" id="KW-1185">Reference proteome</keyword>
<dbReference type="AlphaFoldDB" id="A0AA88JJC0"/>
<name>A0AA88JJC0_FICCA</name>
<protein>
    <submittedName>
        <fullName evidence="2">Uncharacterized protein</fullName>
    </submittedName>
</protein>
<comment type="caution">
    <text evidence="2">The sequence shown here is derived from an EMBL/GenBank/DDBJ whole genome shotgun (WGS) entry which is preliminary data.</text>
</comment>
<proteinExistence type="predicted"/>
<evidence type="ECO:0000256" key="1">
    <source>
        <dbReference type="SAM" id="MobiDB-lite"/>
    </source>
</evidence>
<feature type="region of interest" description="Disordered" evidence="1">
    <location>
        <begin position="1"/>
        <end position="26"/>
    </location>
</feature>
<feature type="region of interest" description="Disordered" evidence="1">
    <location>
        <begin position="39"/>
        <end position="58"/>
    </location>
</feature>
<gene>
    <name evidence="2" type="ORF">TIFTF001_053176</name>
</gene>
<accession>A0AA88JJC0</accession>
<evidence type="ECO:0000313" key="3">
    <source>
        <dbReference type="Proteomes" id="UP001187192"/>
    </source>
</evidence>
<sequence length="58" mass="6164">MNTCSSVFRQGRSDRSRSGRSGKPASSLAHWFSVWTGLTGPGQAGPENQRAQVCAEPA</sequence>
<organism evidence="2 3">
    <name type="scientific">Ficus carica</name>
    <name type="common">Common fig</name>
    <dbReference type="NCBI Taxonomy" id="3494"/>
    <lineage>
        <taxon>Eukaryota</taxon>
        <taxon>Viridiplantae</taxon>
        <taxon>Streptophyta</taxon>
        <taxon>Embryophyta</taxon>
        <taxon>Tracheophyta</taxon>
        <taxon>Spermatophyta</taxon>
        <taxon>Magnoliopsida</taxon>
        <taxon>eudicotyledons</taxon>
        <taxon>Gunneridae</taxon>
        <taxon>Pentapetalae</taxon>
        <taxon>rosids</taxon>
        <taxon>fabids</taxon>
        <taxon>Rosales</taxon>
        <taxon>Moraceae</taxon>
        <taxon>Ficeae</taxon>
        <taxon>Ficus</taxon>
    </lineage>
</organism>
<dbReference type="Proteomes" id="UP001187192">
    <property type="component" value="Unassembled WGS sequence"/>
</dbReference>